<dbReference type="Proteomes" id="UP000663992">
    <property type="component" value="Unassembled WGS sequence"/>
</dbReference>
<dbReference type="RefSeq" id="WP_206595494.1">
    <property type="nucleotide sequence ID" value="NZ_JAFKCS010000020.1"/>
</dbReference>
<name>A0ABS3D0X7_9ALTE</name>
<organism evidence="2 3">
    <name type="scientific">Bowmanella yangjiangensis</name>
    <dbReference type="NCBI Taxonomy" id="2811230"/>
    <lineage>
        <taxon>Bacteria</taxon>
        <taxon>Pseudomonadati</taxon>
        <taxon>Pseudomonadota</taxon>
        <taxon>Gammaproteobacteria</taxon>
        <taxon>Alteromonadales</taxon>
        <taxon>Alteromonadaceae</taxon>
        <taxon>Bowmanella</taxon>
    </lineage>
</organism>
<reference evidence="2 3" key="1">
    <citation type="submission" date="2021-03" db="EMBL/GenBank/DDBJ databases">
        <title>novel species isolated from a fishpond in China.</title>
        <authorList>
            <person name="Lu H."/>
            <person name="Cai Z."/>
        </authorList>
    </citation>
    <scope>NUCLEOTIDE SEQUENCE [LARGE SCALE GENOMIC DNA]</scope>
    <source>
        <strain evidence="2 3">Y57</strain>
    </source>
</reference>
<protein>
    <recommendedName>
        <fullName evidence="1">Spore protein YkvP/CgeB glycosyl transferase-like domain-containing protein</fullName>
    </recommendedName>
</protein>
<accession>A0ABS3D0X7</accession>
<evidence type="ECO:0000313" key="2">
    <source>
        <dbReference type="EMBL" id="MBN7821544.1"/>
    </source>
</evidence>
<keyword evidence="3" id="KW-1185">Reference proteome</keyword>
<dbReference type="EMBL" id="JAFKCS010000020">
    <property type="protein sequence ID" value="MBN7821544.1"/>
    <property type="molecule type" value="Genomic_DNA"/>
</dbReference>
<proteinExistence type="predicted"/>
<dbReference type="InterPro" id="IPR055259">
    <property type="entry name" value="YkvP/CgeB_Glyco_trans-like"/>
</dbReference>
<dbReference type="Pfam" id="PF13524">
    <property type="entry name" value="Glyco_trans_1_2"/>
    <property type="match status" value="1"/>
</dbReference>
<evidence type="ECO:0000313" key="3">
    <source>
        <dbReference type="Proteomes" id="UP000663992"/>
    </source>
</evidence>
<comment type="caution">
    <text evidence="2">The sequence shown here is derived from an EMBL/GenBank/DDBJ whole genome shotgun (WGS) entry which is preliminary data.</text>
</comment>
<sequence>MKYYCIASPHKNELWYDHRLYVNLKEELSALGYHYRAAAKNRIYFLGAPQRHFYPEVGKFDPTANNIALVYCHPEKLNRLDRFEHVFACSRGFKSFLDWQRWKNWEIFKSEKPFTTKRPIQIIPPFSSLKPAGNTMPRYQCDVSFMGVPRIRPALEAVLPLVDELNIKLNLYGPGWHSYPGQGNPEKYWIAKQIPYEDIPKLALGSKVCLLDHHDTMNKIGSISHKYVDFVMSGGFVVSDYNRDAVKNYSGICFSEQRPLKSILSEYLNDEEKRRRHVLKQQSIMEKQTTKIAAERLASCFV</sequence>
<gene>
    <name evidence="2" type="ORF">J0A65_16865</name>
</gene>
<feature type="domain" description="Spore protein YkvP/CgeB glycosyl transferase-like" evidence="1">
    <location>
        <begin position="161"/>
        <end position="283"/>
    </location>
</feature>
<evidence type="ECO:0000259" key="1">
    <source>
        <dbReference type="Pfam" id="PF13524"/>
    </source>
</evidence>